<reference evidence="1 2" key="1">
    <citation type="submission" date="2016-07" db="EMBL/GenBank/DDBJ databases">
        <title>Draft genome sequence of Prauserella muralis DSM 45305, isolated from a mould-covered wall in an indoor environment.</title>
        <authorList>
            <person name="Ruckert C."/>
            <person name="Albersmeier A."/>
            <person name="Jiang C.-L."/>
            <person name="Jiang Y."/>
            <person name="Kalinowski J."/>
            <person name="Schneider O."/>
            <person name="Winkler A."/>
            <person name="Zotchev S.B."/>
        </authorList>
    </citation>
    <scope>NUCLEOTIDE SEQUENCE [LARGE SCALE GENOMIC DNA]</scope>
    <source>
        <strain evidence="1 2">DSM 45305</strain>
    </source>
</reference>
<dbReference type="AlphaFoldDB" id="A0A2V4B1Z6"/>
<name>A0A2V4B1Z6_9PSEU</name>
<dbReference type="EMBL" id="MASW01000002">
    <property type="protein sequence ID" value="PXY28291.1"/>
    <property type="molecule type" value="Genomic_DNA"/>
</dbReference>
<keyword evidence="2" id="KW-1185">Reference proteome</keyword>
<evidence type="ECO:0000313" key="2">
    <source>
        <dbReference type="Proteomes" id="UP000249915"/>
    </source>
</evidence>
<dbReference type="InterPro" id="IPR012666">
    <property type="entry name" value="CbtA_put"/>
</dbReference>
<dbReference type="Pfam" id="PF09490">
    <property type="entry name" value="CbtA"/>
    <property type="match status" value="1"/>
</dbReference>
<gene>
    <name evidence="1" type="ORF">BAY60_18460</name>
</gene>
<protein>
    <submittedName>
        <fullName evidence="1">Uncharacterized protein</fullName>
    </submittedName>
</protein>
<evidence type="ECO:0000313" key="1">
    <source>
        <dbReference type="EMBL" id="PXY28291.1"/>
    </source>
</evidence>
<comment type="caution">
    <text evidence="1">The sequence shown here is derived from an EMBL/GenBank/DDBJ whole genome shotgun (WGS) entry which is preliminary data.</text>
</comment>
<sequence>MTAYDMKKLVARGALAGLLAGVVAALVSLLIVERPMRAALAIEDARPAAPGARGGDLFSRPTQVVGGMVAAVVVAVLIGIVFAVVYRWVAERVHRQSAFARSLHLAAVGFAAIVLLPMVKYPANPPGVGDPATVDQRTSMYVSLIAAGLVLALLAHWAYRALAKRHWPGPMRGVVAAGGAIVLAGVAFVVWPANPDPIPPDVPAALLWQWRLASLFELAALWAGLGVGFGLLVDPSARRWAAGQRAAVAPT</sequence>
<accession>A0A2V4B1Z6</accession>
<organism evidence="1 2">
    <name type="scientific">Prauserella muralis</name>
    <dbReference type="NCBI Taxonomy" id="588067"/>
    <lineage>
        <taxon>Bacteria</taxon>
        <taxon>Bacillati</taxon>
        <taxon>Actinomycetota</taxon>
        <taxon>Actinomycetes</taxon>
        <taxon>Pseudonocardiales</taxon>
        <taxon>Pseudonocardiaceae</taxon>
        <taxon>Prauserella</taxon>
    </lineage>
</organism>
<dbReference type="Proteomes" id="UP000249915">
    <property type="component" value="Unassembled WGS sequence"/>
</dbReference>
<proteinExistence type="predicted"/>
<dbReference type="RefSeq" id="WP_245992625.1">
    <property type="nucleotide sequence ID" value="NZ_MASW01000002.1"/>
</dbReference>